<dbReference type="RefSeq" id="WP_308986080.1">
    <property type="nucleotide sequence ID" value="NZ_JARXIC010000028.1"/>
</dbReference>
<evidence type="ECO:0000259" key="3">
    <source>
        <dbReference type="Pfam" id="PF03629"/>
    </source>
</evidence>
<evidence type="ECO:0000259" key="4">
    <source>
        <dbReference type="Pfam" id="PF20434"/>
    </source>
</evidence>
<dbReference type="Pfam" id="PF20434">
    <property type="entry name" value="BD-FAE"/>
    <property type="match status" value="1"/>
</dbReference>
<feature type="signal peptide" evidence="2">
    <location>
        <begin position="1"/>
        <end position="20"/>
    </location>
</feature>
<dbReference type="EMBL" id="JARXIC010000028">
    <property type="protein sequence ID" value="MDQ8195630.1"/>
    <property type="molecule type" value="Genomic_DNA"/>
</dbReference>
<dbReference type="Gene3D" id="3.40.50.1110">
    <property type="entry name" value="SGNH hydrolase"/>
    <property type="match status" value="1"/>
</dbReference>
<evidence type="ECO:0000256" key="2">
    <source>
        <dbReference type="SAM" id="SignalP"/>
    </source>
</evidence>
<organism evidence="5 6">
    <name type="scientific">Thalassobacterium sedimentorum</name>
    <dbReference type="NCBI Taxonomy" id="3041258"/>
    <lineage>
        <taxon>Bacteria</taxon>
        <taxon>Pseudomonadati</taxon>
        <taxon>Verrucomicrobiota</taxon>
        <taxon>Opitutia</taxon>
        <taxon>Puniceicoccales</taxon>
        <taxon>Coraliomargaritaceae</taxon>
        <taxon>Thalassobacterium</taxon>
    </lineage>
</organism>
<dbReference type="SUPFAM" id="SSF52266">
    <property type="entry name" value="SGNH hydrolase"/>
    <property type="match status" value="1"/>
</dbReference>
<feature type="chain" id="PRO_5045763204" evidence="2">
    <location>
        <begin position="21"/>
        <end position="505"/>
    </location>
</feature>
<dbReference type="Pfam" id="PF03629">
    <property type="entry name" value="SASA"/>
    <property type="match status" value="1"/>
</dbReference>
<feature type="domain" description="Sialate O-acetylesterase" evidence="3">
    <location>
        <begin position="36"/>
        <end position="226"/>
    </location>
</feature>
<comment type="caution">
    <text evidence="5">The sequence shown here is derived from an EMBL/GenBank/DDBJ whole genome shotgun (WGS) entry which is preliminary data.</text>
</comment>
<sequence length="505" mass="55560">MKKIIQILFIALLSVSAANAQKHLFILSGQSNMARLDPAISFTPMVEAALGKDNVIVVKHAQGGLPIRRWYKNWKPAQGDEPKATGDLYDQLMTMVEEATEGQELASITFVWMQGERDAREQHGSVYAASLQGLLEQLSGDLGRDDINVVIGRLSDFDLKGEKYPDWMLVRDAQAAVVKANPRAALVDTDSLNDGLNARGEVVVNDLHYSVEGYETLGTEFANKSIELIETNSPDSASKADTVEDPIVGTHEVLRLWPDDSGDHSAIQPRLDITRRGKIRYENVKDANLVVYLAESHAPTPAVVYSPGGGYKHLTPRPEIIEWLNAQGISVFMLRYTVPDDRETAFKDVQRAMRLVRHNAKRWNVDPDQLGVVGSSAGGHLVARLSQHYATPAYAAVDAADRESCEPQFVVIFSGAYFYKGQGAQQESVLAEEFPMTADIAPTFLVYAKDDHSFYPGGIAYEQGLKAAGISTYLIVSETGGHGLKDVNWMPECRVWLEGLGLSLK</sequence>
<name>A0ABU1ALF8_9BACT</name>
<feature type="domain" description="BD-FAE-like" evidence="4">
    <location>
        <begin position="292"/>
        <end position="383"/>
    </location>
</feature>
<dbReference type="Gene3D" id="3.40.50.1820">
    <property type="entry name" value="alpha/beta hydrolase"/>
    <property type="match status" value="1"/>
</dbReference>
<evidence type="ECO:0000313" key="6">
    <source>
        <dbReference type="Proteomes" id="UP001243717"/>
    </source>
</evidence>
<dbReference type="InterPro" id="IPR005181">
    <property type="entry name" value="SASA"/>
</dbReference>
<keyword evidence="1" id="KW-0378">Hydrolase</keyword>
<evidence type="ECO:0000313" key="5">
    <source>
        <dbReference type="EMBL" id="MDQ8195630.1"/>
    </source>
</evidence>
<proteinExistence type="predicted"/>
<evidence type="ECO:0000256" key="1">
    <source>
        <dbReference type="ARBA" id="ARBA00022801"/>
    </source>
</evidence>
<protein>
    <submittedName>
        <fullName evidence="5">Sialate O-acetylesterase</fullName>
    </submittedName>
</protein>
<reference evidence="5 6" key="1">
    <citation type="submission" date="2023-04" db="EMBL/GenBank/DDBJ databases">
        <title>A novel bacteria isolated from coastal sediment.</title>
        <authorList>
            <person name="Liu X.-J."/>
            <person name="Du Z.-J."/>
        </authorList>
    </citation>
    <scope>NUCLEOTIDE SEQUENCE [LARGE SCALE GENOMIC DNA]</scope>
    <source>
        <strain evidence="5 6">SDUM461004</strain>
    </source>
</reference>
<dbReference type="InterPro" id="IPR029058">
    <property type="entry name" value="AB_hydrolase_fold"/>
</dbReference>
<dbReference type="SUPFAM" id="SSF53474">
    <property type="entry name" value="alpha/beta-Hydrolases"/>
    <property type="match status" value="1"/>
</dbReference>
<dbReference type="InterPro" id="IPR036514">
    <property type="entry name" value="SGNH_hydro_sf"/>
</dbReference>
<dbReference type="InterPro" id="IPR050300">
    <property type="entry name" value="GDXG_lipolytic_enzyme"/>
</dbReference>
<accession>A0ABU1ALF8</accession>
<dbReference type="Proteomes" id="UP001243717">
    <property type="component" value="Unassembled WGS sequence"/>
</dbReference>
<keyword evidence="6" id="KW-1185">Reference proteome</keyword>
<dbReference type="PANTHER" id="PTHR48081">
    <property type="entry name" value="AB HYDROLASE SUPERFAMILY PROTEIN C4A8.06C"/>
    <property type="match status" value="1"/>
</dbReference>
<keyword evidence="2" id="KW-0732">Signal</keyword>
<gene>
    <name evidence="5" type="ORF">QEH59_14445</name>
</gene>
<dbReference type="InterPro" id="IPR049492">
    <property type="entry name" value="BD-FAE-like_dom"/>
</dbReference>
<dbReference type="PANTHER" id="PTHR48081:SF6">
    <property type="entry name" value="PEPTIDASE S9 PROLYL OLIGOPEPTIDASE CATALYTIC DOMAIN-CONTAINING PROTEIN"/>
    <property type="match status" value="1"/>
</dbReference>